<sequence>MFPPCAQLWGQIATHGRGDLKKGVPSPNFIRSFRARHRDITCRNYEKRELAKLKGESFKHLKTFEAALKQVSKANPGIFEKPEFIWNLDETKVSGEHGQNVKVFGSSDTSHGGFRSTNAVAGTGKHLTAVVVSSAAGHVVPPFFILAGVNQMQRWFESLHPEIFKDELGFPHWMTRDNWYPEESCLVPTANRSMKKSILPLSIEHVNVNIRKYVPSSQKVLLTLDGHSSRGG</sequence>
<accession>R7Q4J8</accession>
<dbReference type="Gramene" id="CDF32934">
    <property type="protein sequence ID" value="CDF32934"/>
    <property type="gene ID" value="CHC_T00001817001"/>
</dbReference>
<dbReference type="RefSeq" id="XP_005712737.1">
    <property type="nucleotide sequence ID" value="XM_005712680.1"/>
</dbReference>
<name>R7Q4J8_CHOCR</name>
<dbReference type="AlphaFoldDB" id="R7Q4J8"/>
<evidence type="ECO:0000313" key="2">
    <source>
        <dbReference type="Proteomes" id="UP000012073"/>
    </source>
</evidence>
<dbReference type="GeneID" id="17320454"/>
<dbReference type="EMBL" id="HG001615">
    <property type="protein sequence ID" value="CDF32934.1"/>
    <property type="molecule type" value="Genomic_DNA"/>
</dbReference>
<dbReference type="Proteomes" id="UP000012073">
    <property type="component" value="Unassembled WGS sequence"/>
</dbReference>
<proteinExistence type="predicted"/>
<organism evidence="1 2">
    <name type="scientific">Chondrus crispus</name>
    <name type="common">Carrageen Irish moss</name>
    <name type="synonym">Polymorpha crispa</name>
    <dbReference type="NCBI Taxonomy" id="2769"/>
    <lineage>
        <taxon>Eukaryota</taxon>
        <taxon>Rhodophyta</taxon>
        <taxon>Florideophyceae</taxon>
        <taxon>Rhodymeniophycidae</taxon>
        <taxon>Gigartinales</taxon>
        <taxon>Gigartinaceae</taxon>
        <taxon>Chondrus</taxon>
    </lineage>
</organism>
<evidence type="ECO:0000313" key="1">
    <source>
        <dbReference type="EMBL" id="CDF32934.1"/>
    </source>
</evidence>
<keyword evidence="2" id="KW-1185">Reference proteome</keyword>
<reference evidence="2" key="1">
    <citation type="journal article" date="2013" name="Proc. Natl. Acad. Sci. U.S.A.">
        <title>Genome structure and metabolic features in the red seaweed Chondrus crispus shed light on evolution of the Archaeplastida.</title>
        <authorList>
            <person name="Collen J."/>
            <person name="Porcel B."/>
            <person name="Carre W."/>
            <person name="Ball S.G."/>
            <person name="Chaparro C."/>
            <person name="Tonon T."/>
            <person name="Barbeyron T."/>
            <person name="Michel G."/>
            <person name="Noel B."/>
            <person name="Valentin K."/>
            <person name="Elias M."/>
            <person name="Artiguenave F."/>
            <person name="Arun A."/>
            <person name="Aury J.M."/>
            <person name="Barbosa-Neto J.F."/>
            <person name="Bothwell J.H."/>
            <person name="Bouget F.Y."/>
            <person name="Brillet L."/>
            <person name="Cabello-Hurtado F."/>
            <person name="Capella-Gutierrez S."/>
            <person name="Charrier B."/>
            <person name="Cladiere L."/>
            <person name="Cock J.M."/>
            <person name="Coelho S.M."/>
            <person name="Colleoni C."/>
            <person name="Czjzek M."/>
            <person name="Da Silva C."/>
            <person name="Delage L."/>
            <person name="Denoeud F."/>
            <person name="Deschamps P."/>
            <person name="Dittami S.M."/>
            <person name="Gabaldon T."/>
            <person name="Gachon C.M."/>
            <person name="Groisillier A."/>
            <person name="Herve C."/>
            <person name="Jabbari K."/>
            <person name="Katinka M."/>
            <person name="Kloareg B."/>
            <person name="Kowalczyk N."/>
            <person name="Labadie K."/>
            <person name="Leblanc C."/>
            <person name="Lopez P.J."/>
            <person name="McLachlan D.H."/>
            <person name="Meslet-Cladiere L."/>
            <person name="Moustafa A."/>
            <person name="Nehr Z."/>
            <person name="Nyvall Collen P."/>
            <person name="Panaud O."/>
            <person name="Partensky F."/>
            <person name="Poulain J."/>
            <person name="Rensing S.A."/>
            <person name="Rousvoal S."/>
            <person name="Samson G."/>
            <person name="Symeonidi A."/>
            <person name="Weissenbach J."/>
            <person name="Zambounis A."/>
            <person name="Wincker P."/>
            <person name="Boyen C."/>
        </authorList>
    </citation>
    <scope>NUCLEOTIDE SEQUENCE [LARGE SCALE GENOMIC DNA]</scope>
    <source>
        <strain evidence="2">cv. Stackhouse</strain>
    </source>
</reference>
<evidence type="ECO:0008006" key="3">
    <source>
        <dbReference type="Google" id="ProtNLM"/>
    </source>
</evidence>
<dbReference type="OrthoDB" id="10035668at2759"/>
<protein>
    <recommendedName>
        <fullName evidence="3">DDE-1 domain-containing protein</fullName>
    </recommendedName>
</protein>
<gene>
    <name evidence="1" type="ORF">CHC_T00001817001</name>
</gene>
<dbReference type="KEGG" id="ccp:CHC_T00001817001"/>